<dbReference type="Proteomes" id="UP001046350">
    <property type="component" value="Chromosome"/>
</dbReference>
<dbReference type="EMBL" id="CP077076">
    <property type="protein sequence ID" value="QXH54128.1"/>
    <property type="molecule type" value="Genomic_DNA"/>
</dbReference>
<sequence>MILEKIEETETLTGHEIQPKQLRDTYTRKAGTPGYGSGSTLANNIAHYSLGIMYNEERRIKADKIENFKTAISESVESLLSTLGEKHGEAIVYAPAIKAFLYNTNSHLWNQILRQLSERWQKDMIKNGLIKNPGYSGISHPVGQPVFNPYKIPYLGEILHERQSELALTNHSIALLASSECIPAIRLPNAINLHTAELKEIEFLHKRSDQKAARQLQTKFKALSDSMQSEIGPQLEQLIASRFSSLKLCSDAPLEWIYLGKLPLMISHEVSKICMTPGNMLLQQSAIGYSKNIPSDLLKDILVIRSFQNHDRIKEFLETGINIFPLENGTKITFKDVNTIAEVKDALNSFKGAIVIFDCHGDHSGNEGGGWLQIGKEKLNSWELFDQARVPPIVMLSACSTAPITGSHVTVANGFIRSGASSVIGTFLPVDAKASSAFISRIIYRIDAFLPAIKKLGYEAITWRSLIASFMRMSYATDALRYFHKTCELITLEQYLEIHMNANSRINSMRTDWYDELLQETALASGSSAETLLEMIKDNTPLMETMLYSQQGRPELINIIL</sequence>
<name>A0ABX8NCM2_9PSED</name>
<protein>
    <submittedName>
        <fullName evidence="2">CHAT domain-containing protein</fullName>
    </submittedName>
</protein>
<accession>A0ABX8NCM2</accession>
<evidence type="ECO:0000259" key="1">
    <source>
        <dbReference type="Pfam" id="PF12770"/>
    </source>
</evidence>
<keyword evidence="3" id="KW-1185">Reference proteome</keyword>
<proteinExistence type="predicted"/>
<evidence type="ECO:0000313" key="2">
    <source>
        <dbReference type="EMBL" id="QXH54128.1"/>
    </source>
</evidence>
<dbReference type="Pfam" id="PF12770">
    <property type="entry name" value="CHAT"/>
    <property type="match status" value="1"/>
</dbReference>
<dbReference type="InterPro" id="IPR024983">
    <property type="entry name" value="CHAT_dom"/>
</dbReference>
<feature type="domain" description="CHAT" evidence="1">
    <location>
        <begin position="328"/>
        <end position="443"/>
    </location>
</feature>
<organism evidence="2 3">
    <name type="scientific">Pseudomonas fakonensis</name>
    <dbReference type="NCBI Taxonomy" id="2842355"/>
    <lineage>
        <taxon>Bacteria</taxon>
        <taxon>Pseudomonadati</taxon>
        <taxon>Pseudomonadota</taxon>
        <taxon>Gammaproteobacteria</taxon>
        <taxon>Pseudomonadales</taxon>
        <taxon>Pseudomonadaceae</taxon>
        <taxon>Pseudomonas</taxon>
    </lineage>
</organism>
<reference evidence="2" key="1">
    <citation type="journal article" date="2021" name="Microorganisms">
        <title>The Ever-Expanding Pseudomonas Genus: Description of 43 New Species and Partition of the Pseudomonas putida Group.</title>
        <authorList>
            <person name="Girard L."/>
            <person name="Lood C."/>
            <person name="Hofte M."/>
            <person name="Vandamme P."/>
            <person name="Rokni-Zadeh H."/>
            <person name="van Noort V."/>
            <person name="Lavigne R."/>
            <person name="De Mot R."/>
        </authorList>
    </citation>
    <scope>NUCLEOTIDE SEQUENCE</scope>
    <source>
        <strain evidence="2">COW40</strain>
    </source>
</reference>
<evidence type="ECO:0000313" key="3">
    <source>
        <dbReference type="Proteomes" id="UP001046350"/>
    </source>
</evidence>
<gene>
    <name evidence="2" type="ORF">KSS94_04195</name>
</gene>